<keyword evidence="12" id="KW-0812">Transmembrane</keyword>
<feature type="transmembrane region" description="Helical" evidence="12">
    <location>
        <begin position="624"/>
        <end position="644"/>
    </location>
</feature>
<comment type="subcellular location">
    <subcellularLocation>
        <location evidence="1">Plastid</location>
        <location evidence="1">Chloroplast</location>
    </subcellularLocation>
</comment>
<feature type="transmembrane region" description="Helical" evidence="12">
    <location>
        <begin position="751"/>
        <end position="773"/>
    </location>
</feature>
<evidence type="ECO:0000313" key="14">
    <source>
        <dbReference type="EMBL" id="KAK4477850.1"/>
    </source>
</evidence>
<keyword evidence="12" id="KW-1133">Transmembrane helix</keyword>
<keyword evidence="9" id="KW-0687">Ribonucleoprotein</keyword>
<protein>
    <recommendedName>
        <fullName evidence="13">CRM domain-containing protein</fullName>
    </recommendedName>
</protein>
<dbReference type="PANTHER" id="PTHR31846:SF10">
    <property type="entry name" value="CHLOROPLASTIC GROUP IIA INTRON SPLICING FACILITATOR CRS1, CHLOROPLASTIC"/>
    <property type="match status" value="1"/>
</dbReference>
<accession>A0ABR0CMD5</accession>
<evidence type="ECO:0000256" key="1">
    <source>
        <dbReference type="ARBA" id="ARBA00004229"/>
    </source>
</evidence>
<evidence type="ECO:0000256" key="2">
    <source>
        <dbReference type="ARBA" id="ARBA00022528"/>
    </source>
</evidence>
<keyword evidence="5" id="KW-0677">Repeat</keyword>
<evidence type="ECO:0000256" key="6">
    <source>
        <dbReference type="ARBA" id="ARBA00022884"/>
    </source>
</evidence>
<dbReference type="InterPro" id="IPR035920">
    <property type="entry name" value="YhbY-like_sf"/>
</dbReference>
<proteinExistence type="predicted"/>
<evidence type="ECO:0000256" key="9">
    <source>
        <dbReference type="ARBA" id="ARBA00023274"/>
    </source>
</evidence>
<dbReference type="Gene3D" id="3.30.110.60">
    <property type="entry name" value="YhbY-like"/>
    <property type="match status" value="3"/>
</dbReference>
<keyword evidence="12" id="KW-0472">Membrane</keyword>
<dbReference type="Pfam" id="PF01985">
    <property type="entry name" value="CRS1_YhbY"/>
    <property type="match status" value="3"/>
</dbReference>
<comment type="caution">
    <text evidence="14">The sequence shown here is derived from an EMBL/GenBank/DDBJ whole genome shotgun (WGS) entry which is preliminary data.</text>
</comment>
<evidence type="ECO:0000256" key="11">
    <source>
        <dbReference type="SAM" id="MobiDB-lite"/>
    </source>
</evidence>
<dbReference type="InterPro" id="IPR001890">
    <property type="entry name" value="RNA-binding_CRM"/>
</dbReference>
<keyword evidence="2" id="KW-0150">Chloroplast</keyword>
<keyword evidence="6 10" id="KW-0694">RNA-binding</keyword>
<evidence type="ECO:0000256" key="7">
    <source>
        <dbReference type="ARBA" id="ARBA00022946"/>
    </source>
</evidence>
<dbReference type="InterPro" id="IPR045278">
    <property type="entry name" value="CRS1/CFM2/CFM3"/>
</dbReference>
<dbReference type="SUPFAM" id="SSF75471">
    <property type="entry name" value="YhbY-like"/>
    <property type="match status" value="3"/>
</dbReference>
<evidence type="ECO:0000313" key="15">
    <source>
        <dbReference type="Proteomes" id="UP001291926"/>
    </source>
</evidence>
<keyword evidence="8" id="KW-0508">mRNA splicing</keyword>
<evidence type="ECO:0000256" key="12">
    <source>
        <dbReference type="SAM" id="Phobius"/>
    </source>
</evidence>
<evidence type="ECO:0000256" key="5">
    <source>
        <dbReference type="ARBA" id="ARBA00022737"/>
    </source>
</evidence>
<keyword evidence="7" id="KW-0809">Transit peptide</keyword>
<keyword evidence="3" id="KW-0934">Plastid</keyword>
<name>A0ABR0CMD5_9LAMI</name>
<dbReference type="SMART" id="SM01103">
    <property type="entry name" value="CRS1_YhbY"/>
    <property type="match status" value="3"/>
</dbReference>
<evidence type="ECO:0000256" key="3">
    <source>
        <dbReference type="ARBA" id="ARBA00022640"/>
    </source>
</evidence>
<keyword evidence="15" id="KW-1185">Reference proteome</keyword>
<sequence length="965" mass="110967">MKLTREGGHSITTFCWRLKRRRHFTAFCSRPERRRSAASVLVDSRTDTAATRFHPLLSQLFRWDQNGCRHRPPSGRTSKAAKGRDKKVVVSVRVGREEMGYRKGRMKGVGGEEMRKLNNFFEGFPHINYPMSAASPFLSHGTNAITPYFSFNPSKFSFITFCTLPIIHSNSTTSESRSSEHESEHFYAKSSKPISHSVSAIKAPTPPWMNEPLLVKSNEILEFSKRKTRKDSALSRNGENPDMGLTGKVGGGRGKVAMKKIFKSFEKLQETQNLEQTRKNPENIKFKFAPGDLWGNGGYQNGPQIEENCLETSGFDIPLAEIEKEWKLKKMPWEKDEKMVIVRRMEKEKKGTTTAELSVDGVLLERLRGEAAIIKKWVKVKKAGVNQGVIDQVRFIWRNNELALLKFDIPLCRNMDRAREIVEAKTGGVVVWSNKDFLAVYRGCKYLSNSKDIWTKHHSSTNMNNQSNLDKLIHGEDGKWESSSLYERESDRLLDGLGPRFVDWWMQKPLPVDADLLPEVVPELKTPVRLSLLCPRSKLTDAELTHLRKLARPLPTHFVLGRNRKLQGLAAAILKLWEKCHIAKIALKWGIQNTDNEQMANEIKASVTKTCYVCMYMIVARMSSMQHIVIVRVTWALTGGTLLLRNKLIIILYRGKDFVPSEVANLVSEREMELASFQNKEEAARLKASETFITTNEEDLPYSGTIGTLSEFHSIQSERINLSKENPEVDVQLEAERERLEKELKNQERKLFIVIIYFFYFFCTVFCCSKMRYSLTVTLQLKKKIEKSVITIEKLNQEMRPSEQDADLEIISREERECLRAIGRKIDSTLVLGRRGVYDGVIEGIHQHWKHREIVKVITMQKKLSQIIFTAKRLETESGGILVSVFKLKEGHAIIIYRGKNYKRPKSASQNLLTKREALFRSLEIQRIGSLKFFAHQREQAIYDLNRKLVIYTCYYRLFAQPLDE</sequence>
<reference evidence="14 15" key="1">
    <citation type="journal article" date="2023" name="bioRxiv">
        <title>Genome report: Whole genome sequence and annotation of Penstemon davidsonii.</title>
        <authorList>
            <person name="Ostevik K.L."/>
            <person name="Alabady M."/>
            <person name="Zhang M."/>
            <person name="Rausher M.D."/>
        </authorList>
    </citation>
    <scope>NUCLEOTIDE SEQUENCE [LARGE SCALE GENOMIC DNA]</scope>
    <source>
        <strain evidence="14">DNT005</strain>
        <tissue evidence="14">Whole leaf</tissue>
    </source>
</reference>
<evidence type="ECO:0000259" key="13">
    <source>
        <dbReference type="PROSITE" id="PS51295"/>
    </source>
</evidence>
<dbReference type="PANTHER" id="PTHR31846">
    <property type="entry name" value="CRS1 / YHBY (CRM) DOMAIN-CONTAINING PROTEIN"/>
    <property type="match status" value="1"/>
</dbReference>
<feature type="domain" description="CRM" evidence="13">
    <location>
        <begin position="357"/>
        <end position="453"/>
    </location>
</feature>
<dbReference type="PROSITE" id="PS51295">
    <property type="entry name" value="CRM"/>
    <property type="match status" value="3"/>
</dbReference>
<evidence type="ECO:0000256" key="10">
    <source>
        <dbReference type="PROSITE-ProRule" id="PRU00626"/>
    </source>
</evidence>
<gene>
    <name evidence="14" type="ORF">RD792_017113</name>
</gene>
<feature type="region of interest" description="Disordered" evidence="11">
    <location>
        <begin position="227"/>
        <end position="250"/>
    </location>
</feature>
<dbReference type="Proteomes" id="UP001291926">
    <property type="component" value="Unassembled WGS sequence"/>
</dbReference>
<evidence type="ECO:0000256" key="8">
    <source>
        <dbReference type="ARBA" id="ARBA00023187"/>
    </source>
</evidence>
<evidence type="ECO:0000256" key="4">
    <source>
        <dbReference type="ARBA" id="ARBA00022664"/>
    </source>
</evidence>
<dbReference type="EMBL" id="JAYDYQ010002688">
    <property type="protein sequence ID" value="KAK4477850.1"/>
    <property type="molecule type" value="Genomic_DNA"/>
</dbReference>
<feature type="domain" description="CRM" evidence="13">
    <location>
        <begin position="809"/>
        <end position="909"/>
    </location>
</feature>
<organism evidence="14 15">
    <name type="scientific">Penstemon davidsonii</name>
    <dbReference type="NCBI Taxonomy" id="160366"/>
    <lineage>
        <taxon>Eukaryota</taxon>
        <taxon>Viridiplantae</taxon>
        <taxon>Streptophyta</taxon>
        <taxon>Embryophyta</taxon>
        <taxon>Tracheophyta</taxon>
        <taxon>Spermatophyta</taxon>
        <taxon>Magnoliopsida</taxon>
        <taxon>eudicotyledons</taxon>
        <taxon>Gunneridae</taxon>
        <taxon>Pentapetalae</taxon>
        <taxon>asterids</taxon>
        <taxon>lamiids</taxon>
        <taxon>Lamiales</taxon>
        <taxon>Plantaginaceae</taxon>
        <taxon>Cheloneae</taxon>
        <taxon>Penstemon</taxon>
    </lineage>
</organism>
<feature type="domain" description="CRM" evidence="13">
    <location>
        <begin position="537"/>
        <end position="665"/>
    </location>
</feature>
<keyword evidence="4" id="KW-0507">mRNA processing</keyword>